<dbReference type="Gene3D" id="3.90.75.20">
    <property type="match status" value="1"/>
</dbReference>
<name>A0ABY4B854_9BACT</name>
<evidence type="ECO:0000313" key="1">
    <source>
        <dbReference type="EMBL" id="UOE32860.1"/>
    </source>
</evidence>
<dbReference type="SUPFAM" id="SSF54060">
    <property type="entry name" value="His-Me finger endonucleases"/>
    <property type="match status" value="1"/>
</dbReference>
<organism evidence="1 2">
    <name type="scientific">Hymenobacter monticola</name>
    <dbReference type="NCBI Taxonomy" id="1705399"/>
    <lineage>
        <taxon>Bacteria</taxon>
        <taxon>Pseudomonadati</taxon>
        <taxon>Bacteroidota</taxon>
        <taxon>Cytophagia</taxon>
        <taxon>Cytophagales</taxon>
        <taxon>Hymenobacteraceae</taxon>
        <taxon>Hymenobacter</taxon>
    </lineage>
</organism>
<evidence type="ECO:0000313" key="2">
    <source>
        <dbReference type="Proteomes" id="UP000831390"/>
    </source>
</evidence>
<sequence>MLEGKTYFLLNGEYATRIDWHNSYVITESGRVWSIVNDEPGKELEIRKFEKGGKLYVLHPSYYHTWLFGKRTPVLTIDLVIDRSPYDVKLAVTAPLKLRMKSRMRKEIEYCIHELVAKYFITNPEGYEFVEHIDQNRLNNHFTNLRWTPFDPRMQDRYQGYYYKKLPQHLIDFAEAHYNSDEKSGDLT</sequence>
<dbReference type="InterPro" id="IPR044925">
    <property type="entry name" value="His-Me_finger_sf"/>
</dbReference>
<protein>
    <recommendedName>
        <fullName evidence="3">HNH nuclease domain-containing protein</fullName>
    </recommendedName>
</protein>
<dbReference type="RefSeq" id="WP_243512156.1">
    <property type="nucleotide sequence ID" value="NZ_CP094534.1"/>
</dbReference>
<proteinExistence type="predicted"/>
<gene>
    <name evidence="1" type="ORF">MTP16_17200</name>
</gene>
<accession>A0ABY4B854</accession>
<reference evidence="1 2" key="1">
    <citation type="submission" date="2022-03" db="EMBL/GenBank/DDBJ databases">
        <title>Hymenobactersp. isolated from the air.</title>
        <authorList>
            <person name="Won M."/>
            <person name="Kwon S.-W."/>
        </authorList>
    </citation>
    <scope>NUCLEOTIDE SEQUENCE [LARGE SCALE GENOMIC DNA]</scope>
    <source>
        <strain evidence="1 2">KACC 22596</strain>
    </source>
</reference>
<evidence type="ECO:0008006" key="3">
    <source>
        <dbReference type="Google" id="ProtNLM"/>
    </source>
</evidence>
<dbReference type="Proteomes" id="UP000831390">
    <property type="component" value="Chromosome"/>
</dbReference>
<dbReference type="EMBL" id="CP094534">
    <property type="protein sequence ID" value="UOE32860.1"/>
    <property type="molecule type" value="Genomic_DNA"/>
</dbReference>
<keyword evidence="2" id="KW-1185">Reference proteome</keyword>